<evidence type="ECO:0000313" key="2">
    <source>
        <dbReference type="Proteomes" id="UP000190460"/>
    </source>
</evidence>
<organism evidence="1 2">
    <name type="scientific">Thiothrix eikelboomii</name>
    <dbReference type="NCBI Taxonomy" id="92487"/>
    <lineage>
        <taxon>Bacteria</taxon>
        <taxon>Pseudomonadati</taxon>
        <taxon>Pseudomonadota</taxon>
        <taxon>Gammaproteobacteria</taxon>
        <taxon>Thiotrichales</taxon>
        <taxon>Thiotrichaceae</taxon>
        <taxon>Thiothrix</taxon>
    </lineage>
</organism>
<accession>A0A1T4VT95</accession>
<dbReference type="AlphaFoldDB" id="A0A1T4VT95"/>
<dbReference type="EMBL" id="FUYB01000001">
    <property type="protein sequence ID" value="SKA68183.1"/>
    <property type="molecule type" value="Genomic_DNA"/>
</dbReference>
<sequence length="89" mass="9941">MIEHVLPVIVDQKVENANGVNGGEFVVPITAFGLFLNRKGGIEQATIFEVDLFDALQFTIKRSPDGLRQLRSKMTLRSAALMPWYSFSV</sequence>
<name>A0A1T4VT95_9GAMM</name>
<gene>
    <name evidence="1" type="ORF">SAMN02745130_00219</name>
</gene>
<keyword evidence="2" id="KW-1185">Reference proteome</keyword>
<proteinExistence type="predicted"/>
<dbReference type="Proteomes" id="UP000190460">
    <property type="component" value="Unassembled WGS sequence"/>
</dbReference>
<reference evidence="1 2" key="1">
    <citation type="submission" date="2017-02" db="EMBL/GenBank/DDBJ databases">
        <authorList>
            <person name="Peterson S.W."/>
        </authorList>
    </citation>
    <scope>NUCLEOTIDE SEQUENCE [LARGE SCALE GENOMIC DNA]</scope>
    <source>
        <strain evidence="1 2">ATCC 49788</strain>
    </source>
</reference>
<evidence type="ECO:0000313" key="1">
    <source>
        <dbReference type="EMBL" id="SKA68183.1"/>
    </source>
</evidence>
<protein>
    <submittedName>
        <fullName evidence="1">Uncharacterized protein</fullName>
    </submittedName>
</protein>